<dbReference type="InterPro" id="IPR019188">
    <property type="entry name" value="SNAPC1"/>
</dbReference>
<evidence type="ECO:0000313" key="3">
    <source>
        <dbReference type="Proteomes" id="UP000708148"/>
    </source>
</evidence>
<organism evidence="2 3">
    <name type="scientific">Ostreobium quekettii</name>
    <dbReference type="NCBI Taxonomy" id="121088"/>
    <lineage>
        <taxon>Eukaryota</taxon>
        <taxon>Viridiplantae</taxon>
        <taxon>Chlorophyta</taxon>
        <taxon>core chlorophytes</taxon>
        <taxon>Ulvophyceae</taxon>
        <taxon>TCBD clade</taxon>
        <taxon>Bryopsidales</taxon>
        <taxon>Ostreobineae</taxon>
        <taxon>Ostreobiaceae</taxon>
        <taxon>Ostreobium</taxon>
    </lineage>
</organism>
<dbReference type="EMBL" id="CAJHUC010001133">
    <property type="protein sequence ID" value="CAD7699908.1"/>
    <property type="molecule type" value="Genomic_DNA"/>
</dbReference>
<dbReference type="Proteomes" id="UP000708148">
    <property type="component" value="Unassembled WGS sequence"/>
</dbReference>
<dbReference type="GO" id="GO:0042795">
    <property type="term" value="P:snRNA transcription by RNA polymerase II"/>
    <property type="evidence" value="ECO:0007669"/>
    <property type="project" value="TreeGrafter"/>
</dbReference>
<name>A0A8S1IXT9_9CHLO</name>
<keyword evidence="3" id="KW-1185">Reference proteome</keyword>
<feature type="compositionally biased region" description="Basic residues" evidence="1">
    <location>
        <begin position="770"/>
        <end position="786"/>
    </location>
</feature>
<sequence>MPECRRPTRVGNVRLKGYEIDVHKLLDEFVYRALDGAPLTFETFKAVWKEHAFSFATLAVPPGHTLQEYIQCLFATALDRLDTPSPLGRQNLVPKMHDPKGTNCRKVRHMQDGGSAQLCDFGECPPSFTQSDVEDYFLGESNWPTVASLPSGMLDSIRCENGASPVWPGLSSKDKDKNDKERNEGGVGGFEKQMLGANNAADERVDEVGGQGQQIGQSGPGNTHGDGNCRYLGSCNERLDAHEIDGLDNLGCQSASWGALVSLQGDTFGGALQSLPSLSGLATESLKKGPSHPRGELQNVPDSTLDAPDWKGRLDEVLNEVSHLVDVDSTAIEHDAMATNQNTGAARGMESVLPAESNGADLAQEAGKDSSGLVSDRTPAEEGCTERPAKKSRPALSHRDGQGMATCDGVVVCDSQVGPGQCAALEGKGQNDNSMLAGGGSPTRLQSSPAPSQPTSPVTPTNSLCYGHQQDHHTAKESAAQQKQTIGRGQVCGGGEGVGDQLDVRPTAGHRVRCTNEETQTRDKRSPLEEHKGNQNSEAVVNKDDRGGADCPWATDLRDDICADSESEVPGSLRDDVPFEAMVAAIFAVYSIYYCQVLEPHTLVYLPVELLERLTALVPKLQERGQLEALQMLKKLFADEAFLFGAVRRPPSYVNRKVKHNEEEMSAIRDIAFHIKSTLKGLADFSGLISDCNAYDRARVAAVQQQGERGEETNRLDLFDASIGCQLGDCASTRYCELVKMIAEDVSERTKEMQSGQLMENSRNELHRRLARKAKEKKARGSSRQRGKPDGLPCPTVRRHVGTAQLPSKKPSRKRKVAPPTAGVALEDDESSLACLPPAARKAVQHSLLRRQAAAARPQGMPNRTQCTGRPQPGAPGSDPVSTAEAHGSVVTADFEGLLISGERGGAPSGKCSRGAGEHPQVGDGRSGQPSKGGPIEMGAVEDQILTDVDAQLEAFRAALADGDAALEENPPP</sequence>
<feature type="region of interest" description="Disordered" evidence="1">
    <location>
        <begin position="424"/>
        <end position="548"/>
    </location>
</feature>
<proteinExistence type="predicted"/>
<feature type="region of interest" description="Disordered" evidence="1">
    <location>
        <begin position="770"/>
        <end position="830"/>
    </location>
</feature>
<feature type="region of interest" description="Disordered" evidence="1">
    <location>
        <begin position="283"/>
        <end position="305"/>
    </location>
</feature>
<protein>
    <submittedName>
        <fullName evidence="2">Uncharacterized protein</fullName>
    </submittedName>
</protein>
<dbReference type="OrthoDB" id="553237at2759"/>
<evidence type="ECO:0000256" key="1">
    <source>
        <dbReference type="SAM" id="MobiDB-lite"/>
    </source>
</evidence>
<dbReference type="GO" id="GO:0043565">
    <property type="term" value="F:sequence-specific DNA binding"/>
    <property type="evidence" value="ECO:0007669"/>
    <property type="project" value="TreeGrafter"/>
</dbReference>
<dbReference type="AlphaFoldDB" id="A0A8S1IXT9"/>
<reference evidence="2" key="1">
    <citation type="submission" date="2020-12" db="EMBL/GenBank/DDBJ databases">
        <authorList>
            <person name="Iha C."/>
        </authorList>
    </citation>
    <scope>NUCLEOTIDE SEQUENCE</scope>
</reference>
<feature type="region of interest" description="Disordered" evidence="1">
    <location>
        <begin position="363"/>
        <end position="403"/>
    </location>
</feature>
<dbReference type="PANTHER" id="PTHR15131">
    <property type="entry name" value="SMALL NUCLEAR RNA ACTIVATING COMPLEX, POLYPEPTIDE 1"/>
    <property type="match status" value="1"/>
</dbReference>
<feature type="compositionally biased region" description="Basic and acidic residues" evidence="1">
    <location>
        <begin position="514"/>
        <end position="533"/>
    </location>
</feature>
<dbReference type="Pfam" id="PF09808">
    <property type="entry name" value="SNAPC1"/>
    <property type="match status" value="1"/>
</dbReference>
<feature type="compositionally biased region" description="Low complexity" evidence="1">
    <location>
        <begin position="447"/>
        <end position="463"/>
    </location>
</feature>
<evidence type="ECO:0000313" key="2">
    <source>
        <dbReference type="EMBL" id="CAD7699908.1"/>
    </source>
</evidence>
<comment type="caution">
    <text evidence="2">The sequence shown here is derived from an EMBL/GenBank/DDBJ whole genome shotgun (WGS) entry which is preliminary data.</text>
</comment>
<gene>
    <name evidence="2" type="ORF">OSTQU699_LOCUS5267</name>
</gene>
<feature type="compositionally biased region" description="Basic and acidic residues" evidence="1">
    <location>
        <begin position="172"/>
        <end position="184"/>
    </location>
</feature>
<feature type="region of interest" description="Disordered" evidence="1">
    <location>
        <begin position="165"/>
        <end position="191"/>
    </location>
</feature>
<feature type="region of interest" description="Disordered" evidence="1">
    <location>
        <begin position="846"/>
        <end position="940"/>
    </location>
</feature>
<dbReference type="GO" id="GO:0019185">
    <property type="term" value="C:snRNA-activating protein complex"/>
    <property type="evidence" value="ECO:0007669"/>
    <property type="project" value="TreeGrafter"/>
</dbReference>
<accession>A0A8S1IXT9</accession>
<feature type="compositionally biased region" description="Basic and acidic residues" evidence="1">
    <location>
        <begin position="378"/>
        <end position="389"/>
    </location>
</feature>
<dbReference type="GO" id="GO:0042796">
    <property type="term" value="P:snRNA transcription by RNA polymerase III"/>
    <property type="evidence" value="ECO:0007669"/>
    <property type="project" value="TreeGrafter"/>
</dbReference>
<dbReference type="PANTHER" id="PTHR15131:SF3">
    <property type="entry name" value="SNRNA-ACTIVATING PROTEIN COMPLEX SUBUNIT 1"/>
    <property type="match status" value="1"/>
</dbReference>